<dbReference type="PANTHER" id="PTHR42774:SF3">
    <property type="entry name" value="KETOHEXOKINASE"/>
    <property type="match status" value="1"/>
</dbReference>
<keyword evidence="3" id="KW-1185">Reference proteome</keyword>
<gene>
    <name evidence="2" type="ORF">GCM10010123_20330</name>
</gene>
<evidence type="ECO:0000313" key="3">
    <source>
        <dbReference type="Proteomes" id="UP000649739"/>
    </source>
</evidence>
<comment type="caution">
    <text evidence="2">The sequence shown here is derived from an EMBL/GenBank/DDBJ whole genome shotgun (WGS) entry which is preliminary data.</text>
</comment>
<dbReference type="PANTHER" id="PTHR42774">
    <property type="entry name" value="PHOSPHOTRANSFERASE SYSTEM TRANSPORT PROTEIN"/>
    <property type="match status" value="1"/>
</dbReference>
<evidence type="ECO:0000259" key="1">
    <source>
        <dbReference type="Pfam" id="PF00294"/>
    </source>
</evidence>
<dbReference type="Pfam" id="PF00294">
    <property type="entry name" value="PfkB"/>
    <property type="match status" value="1"/>
</dbReference>
<dbReference type="RefSeq" id="WP_189169797.1">
    <property type="nucleotide sequence ID" value="NZ_BMQB01000003.1"/>
</dbReference>
<dbReference type="Gene3D" id="3.40.1190.20">
    <property type="match status" value="1"/>
</dbReference>
<dbReference type="SUPFAM" id="SSF53613">
    <property type="entry name" value="Ribokinase-like"/>
    <property type="match status" value="1"/>
</dbReference>
<dbReference type="AlphaFoldDB" id="A0A8J3B737"/>
<protein>
    <submittedName>
        <fullName evidence="2">Kinase</fullName>
    </submittedName>
</protein>
<dbReference type="Proteomes" id="UP000649739">
    <property type="component" value="Unassembled WGS sequence"/>
</dbReference>
<reference evidence="2" key="2">
    <citation type="submission" date="2020-09" db="EMBL/GenBank/DDBJ databases">
        <authorList>
            <person name="Sun Q."/>
            <person name="Ohkuma M."/>
        </authorList>
    </citation>
    <scope>NUCLEOTIDE SEQUENCE</scope>
    <source>
        <strain evidence="2">JCM 3090</strain>
    </source>
</reference>
<keyword evidence="2" id="KW-0418">Kinase</keyword>
<feature type="domain" description="Carbohydrate kinase PfkB" evidence="1">
    <location>
        <begin position="5"/>
        <end position="277"/>
    </location>
</feature>
<dbReference type="InterPro" id="IPR029056">
    <property type="entry name" value="Ribokinase-like"/>
</dbReference>
<dbReference type="GO" id="GO:0016301">
    <property type="term" value="F:kinase activity"/>
    <property type="evidence" value="ECO:0007669"/>
    <property type="project" value="UniProtKB-KW"/>
</dbReference>
<organism evidence="2 3">
    <name type="scientific">Pilimelia anulata</name>
    <dbReference type="NCBI Taxonomy" id="53371"/>
    <lineage>
        <taxon>Bacteria</taxon>
        <taxon>Bacillati</taxon>
        <taxon>Actinomycetota</taxon>
        <taxon>Actinomycetes</taxon>
        <taxon>Micromonosporales</taxon>
        <taxon>Micromonosporaceae</taxon>
        <taxon>Pilimelia</taxon>
    </lineage>
</organism>
<proteinExistence type="predicted"/>
<dbReference type="InterPro" id="IPR052562">
    <property type="entry name" value="Ketohexokinase-related"/>
</dbReference>
<dbReference type="EMBL" id="BMQB01000003">
    <property type="protein sequence ID" value="GGJ90411.1"/>
    <property type="molecule type" value="Genomic_DNA"/>
</dbReference>
<reference evidence="2" key="1">
    <citation type="journal article" date="2014" name="Int. J. Syst. Evol. Microbiol.">
        <title>Complete genome sequence of Corynebacterium casei LMG S-19264T (=DSM 44701T), isolated from a smear-ripened cheese.</title>
        <authorList>
            <consortium name="US DOE Joint Genome Institute (JGI-PGF)"/>
            <person name="Walter F."/>
            <person name="Albersmeier A."/>
            <person name="Kalinowski J."/>
            <person name="Ruckert C."/>
        </authorList>
    </citation>
    <scope>NUCLEOTIDE SEQUENCE</scope>
    <source>
        <strain evidence="2">JCM 3090</strain>
    </source>
</reference>
<evidence type="ECO:0000313" key="2">
    <source>
        <dbReference type="EMBL" id="GGJ90411.1"/>
    </source>
</evidence>
<accession>A0A8J3B737</accession>
<sequence length="289" mass="30163">MEGLFVGLSTVDLGYLVASFPDEDSKVTAAEQVTSAGGPATNAAVTFSYLAGGGTRLMTALGQHWLAGLIRDELKAHRMEVVDLTPDATSSPPVSSILVSQKTASRTVVSLDATRTQASPLASAAPIGNARIVLVDGHQERACADIAQSAVAAGVPVVFDGGRWKPSHRELLQHVEVAICSSKFDPGIDGDRHEYLHSLGVEYVATTNGAGPVRWSTPSSEGRVDPPAVVAVDTLGAGDIFHGAFCYYFAAGRGFPAALAAAAAVATASCERFGTRAWMHSDRARFPEV</sequence>
<keyword evidence="2" id="KW-0808">Transferase</keyword>
<dbReference type="InterPro" id="IPR011611">
    <property type="entry name" value="PfkB_dom"/>
</dbReference>
<name>A0A8J3B737_9ACTN</name>